<name>A0A4Y1ZS64_ARAVE</name>
<dbReference type="AlphaFoldDB" id="A0A4Y1ZS64"/>
<feature type="non-terminal residue" evidence="1">
    <location>
        <position position="1"/>
    </location>
</feature>
<keyword evidence="2" id="KW-1185">Reference proteome</keyword>
<evidence type="ECO:0000313" key="2">
    <source>
        <dbReference type="Proteomes" id="UP000499080"/>
    </source>
</evidence>
<accession>A0A4Y1ZS64</accession>
<dbReference type="EMBL" id="BGPR01152897">
    <property type="protein sequence ID" value="GBL65387.1"/>
    <property type="molecule type" value="Genomic_DNA"/>
</dbReference>
<dbReference type="Proteomes" id="UP000499080">
    <property type="component" value="Unassembled WGS sequence"/>
</dbReference>
<organism evidence="1 2">
    <name type="scientific">Araneus ventricosus</name>
    <name type="common">Orbweaver spider</name>
    <name type="synonym">Epeira ventricosa</name>
    <dbReference type="NCBI Taxonomy" id="182803"/>
    <lineage>
        <taxon>Eukaryota</taxon>
        <taxon>Metazoa</taxon>
        <taxon>Ecdysozoa</taxon>
        <taxon>Arthropoda</taxon>
        <taxon>Chelicerata</taxon>
        <taxon>Arachnida</taxon>
        <taxon>Araneae</taxon>
        <taxon>Araneomorphae</taxon>
        <taxon>Entelegynae</taxon>
        <taxon>Araneoidea</taxon>
        <taxon>Araneidae</taxon>
        <taxon>Araneus</taxon>
    </lineage>
</organism>
<reference evidence="1 2" key="1">
    <citation type="journal article" date="2019" name="Sci. Rep.">
        <title>Orb-weaving spider Araneus ventricosus genome elucidates the spidroin gene catalogue.</title>
        <authorList>
            <person name="Kono N."/>
            <person name="Nakamura H."/>
            <person name="Ohtoshi R."/>
            <person name="Moran D.A.P."/>
            <person name="Shinohara A."/>
            <person name="Yoshida Y."/>
            <person name="Fujiwara M."/>
            <person name="Mori M."/>
            <person name="Tomita M."/>
            <person name="Arakawa K."/>
        </authorList>
    </citation>
    <scope>NUCLEOTIDE SEQUENCE [LARGE SCALE GENOMIC DNA]</scope>
</reference>
<comment type="caution">
    <text evidence="1">The sequence shown here is derived from an EMBL/GenBank/DDBJ whole genome shotgun (WGS) entry which is preliminary data.</text>
</comment>
<sequence length="68" mass="7525">GILQSVPDQKGRCPCPFGPSDAYLRKDVIDDSSCLAAMHQEKISRTRITELMFRLLCAEGASVLKQTQ</sequence>
<gene>
    <name evidence="1" type="ORF">AVEN_81059_1</name>
</gene>
<proteinExistence type="predicted"/>
<evidence type="ECO:0000313" key="1">
    <source>
        <dbReference type="EMBL" id="GBL65387.1"/>
    </source>
</evidence>
<protein>
    <submittedName>
        <fullName evidence="1">Uncharacterized protein</fullName>
    </submittedName>
</protein>